<keyword evidence="2" id="KW-0472">Membrane</keyword>
<dbReference type="EMBL" id="JBDNCH010000002">
    <property type="protein sequence ID" value="MEN9061957.1"/>
    <property type="molecule type" value="Genomic_DNA"/>
</dbReference>
<accession>A0AAW9SGT7</accession>
<dbReference type="AlphaFoldDB" id="A0AAW9SGT7"/>
<dbReference type="Proteomes" id="UP001428774">
    <property type="component" value="Unassembled WGS sequence"/>
</dbReference>
<gene>
    <name evidence="3" type="ORF">ABFB10_13995</name>
</gene>
<evidence type="ECO:0000313" key="4">
    <source>
        <dbReference type="Proteomes" id="UP001428774"/>
    </source>
</evidence>
<feature type="transmembrane region" description="Helical" evidence="2">
    <location>
        <begin position="37"/>
        <end position="56"/>
    </location>
</feature>
<comment type="caution">
    <text evidence="3">The sequence shown here is derived from an EMBL/GenBank/DDBJ whole genome shotgun (WGS) entry which is preliminary data.</text>
</comment>
<reference evidence="3 4" key="1">
    <citation type="submission" date="2024-05" db="EMBL/GenBank/DDBJ databases">
        <title>Genome sequence of Ponticoccus litoralis KCCM 90028.</title>
        <authorList>
            <person name="Kim J.M."/>
            <person name="Lee J.K."/>
            <person name="Choi B.J."/>
            <person name="Bayburt H."/>
            <person name="Baek J.H."/>
            <person name="Jeon C.O."/>
        </authorList>
    </citation>
    <scope>NUCLEOTIDE SEQUENCE [LARGE SCALE GENOMIC DNA]</scope>
    <source>
        <strain evidence="3 4">KCCM 90028</strain>
    </source>
</reference>
<evidence type="ECO:0000256" key="1">
    <source>
        <dbReference type="SAM" id="MobiDB-lite"/>
    </source>
</evidence>
<proteinExistence type="predicted"/>
<evidence type="ECO:0000256" key="2">
    <source>
        <dbReference type="SAM" id="Phobius"/>
    </source>
</evidence>
<sequence length="121" mass="12423">MTYQTHDPYLQRHDARLEQQDATGARFPTTRSNTGTAIGLAVALALLVGLGVMLSLGPDATTTPVDAPDGPAVTQPMAQDGMVPAPAGPAANPDNTITPSRAGGSSPRCSRRHRITAAAPP</sequence>
<keyword evidence="2" id="KW-1133">Transmembrane helix</keyword>
<dbReference type="RefSeq" id="WP_347166981.1">
    <property type="nucleotide sequence ID" value="NZ_JBDNCH010000002.1"/>
</dbReference>
<protein>
    <submittedName>
        <fullName evidence="3">Uncharacterized protein</fullName>
    </submittedName>
</protein>
<feature type="region of interest" description="Disordered" evidence="1">
    <location>
        <begin position="57"/>
        <end position="121"/>
    </location>
</feature>
<evidence type="ECO:0000313" key="3">
    <source>
        <dbReference type="EMBL" id="MEN9061957.1"/>
    </source>
</evidence>
<keyword evidence="2" id="KW-0812">Transmembrane</keyword>
<name>A0AAW9SGT7_9RHOB</name>
<organism evidence="3 4">
    <name type="scientific">Ponticoccus litoralis</name>
    <dbReference type="NCBI Taxonomy" id="422297"/>
    <lineage>
        <taxon>Bacteria</taxon>
        <taxon>Pseudomonadati</taxon>
        <taxon>Pseudomonadota</taxon>
        <taxon>Alphaproteobacteria</taxon>
        <taxon>Rhodobacterales</taxon>
        <taxon>Roseobacteraceae</taxon>
        <taxon>Ponticoccus</taxon>
    </lineage>
</organism>
<feature type="compositionally biased region" description="Low complexity" evidence="1">
    <location>
        <begin position="84"/>
        <end position="93"/>
    </location>
</feature>
<keyword evidence="4" id="KW-1185">Reference proteome</keyword>